<accession>A0AAD4SJ27</accession>
<evidence type="ECO:0000313" key="2">
    <source>
        <dbReference type="Proteomes" id="UP001202328"/>
    </source>
</evidence>
<dbReference type="AlphaFoldDB" id="A0AAD4SJ27"/>
<dbReference type="EMBL" id="JAJJMB010010439">
    <property type="protein sequence ID" value="KAI3908880.1"/>
    <property type="molecule type" value="Genomic_DNA"/>
</dbReference>
<feature type="non-terminal residue" evidence="1">
    <location>
        <position position="1"/>
    </location>
</feature>
<dbReference type="Proteomes" id="UP001202328">
    <property type="component" value="Unassembled WGS sequence"/>
</dbReference>
<proteinExistence type="predicted"/>
<gene>
    <name evidence="1" type="ORF">MKW98_029430</name>
</gene>
<evidence type="ECO:0000313" key="1">
    <source>
        <dbReference type="EMBL" id="KAI3908880.1"/>
    </source>
</evidence>
<reference evidence="1" key="1">
    <citation type="submission" date="2022-04" db="EMBL/GenBank/DDBJ databases">
        <title>A functionally conserved STORR gene fusion in Papaver species that diverged 16.8 million years ago.</title>
        <authorList>
            <person name="Catania T."/>
        </authorList>
    </citation>
    <scope>NUCLEOTIDE SEQUENCE</scope>
    <source>
        <strain evidence="1">S-188037</strain>
    </source>
</reference>
<protein>
    <submittedName>
        <fullName evidence="1">Uncharacterized protein</fullName>
    </submittedName>
</protein>
<sequence>MTFCRNLIPLSWDSEDDGGAGDIGGFTYDMSLASMHTYLGGRFKAALKKVLNQVEASHKDCVH</sequence>
<name>A0AAD4SJ27_9MAGN</name>
<keyword evidence="2" id="KW-1185">Reference proteome</keyword>
<organism evidence="1 2">
    <name type="scientific">Papaver atlanticum</name>
    <dbReference type="NCBI Taxonomy" id="357466"/>
    <lineage>
        <taxon>Eukaryota</taxon>
        <taxon>Viridiplantae</taxon>
        <taxon>Streptophyta</taxon>
        <taxon>Embryophyta</taxon>
        <taxon>Tracheophyta</taxon>
        <taxon>Spermatophyta</taxon>
        <taxon>Magnoliopsida</taxon>
        <taxon>Ranunculales</taxon>
        <taxon>Papaveraceae</taxon>
        <taxon>Papaveroideae</taxon>
        <taxon>Papaver</taxon>
    </lineage>
</organism>
<comment type="caution">
    <text evidence="1">The sequence shown here is derived from an EMBL/GenBank/DDBJ whole genome shotgun (WGS) entry which is preliminary data.</text>
</comment>